<dbReference type="GO" id="GO:0005524">
    <property type="term" value="F:ATP binding"/>
    <property type="evidence" value="ECO:0007669"/>
    <property type="project" value="UniProtKB-KW"/>
</dbReference>
<feature type="compositionally biased region" description="Basic residues" evidence="10">
    <location>
        <begin position="1"/>
        <end position="11"/>
    </location>
</feature>
<keyword evidence="7 14" id="KW-0067">ATP-binding</keyword>
<keyword evidence="8 11" id="KW-1133">Transmembrane helix</keyword>
<dbReference type="PROSITE" id="PS50929">
    <property type="entry name" value="ABC_TM1F"/>
    <property type="match status" value="1"/>
</dbReference>
<evidence type="ECO:0000259" key="12">
    <source>
        <dbReference type="PROSITE" id="PS50893"/>
    </source>
</evidence>
<feature type="region of interest" description="Disordered" evidence="10">
    <location>
        <begin position="880"/>
        <end position="924"/>
    </location>
</feature>
<evidence type="ECO:0000256" key="6">
    <source>
        <dbReference type="ARBA" id="ARBA00022741"/>
    </source>
</evidence>
<evidence type="ECO:0000256" key="1">
    <source>
        <dbReference type="ARBA" id="ARBA00004651"/>
    </source>
</evidence>
<dbReference type="PANTHER" id="PTHR24221:SF654">
    <property type="entry name" value="ATP-BINDING CASSETTE SUB-FAMILY B MEMBER 6"/>
    <property type="match status" value="1"/>
</dbReference>
<dbReference type="PANTHER" id="PTHR24221">
    <property type="entry name" value="ATP-BINDING CASSETTE SUB-FAMILY B"/>
    <property type="match status" value="1"/>
</dbReference>
<feature type="compositionally biased region" description="Basic and acidic residues" evidence="10">
    <location>
        <begin position="222"/>
        <end position="242"/>
    </location>
</feature>
<evidence type="ECO:0000256" key="3">
    <source>
        <dbReference type="ARBA" id="ARBA00022475"/>
    </source>
</evidence>
<evidence type="ECO:0000256" key="7">
    <source>
        <dbReference type="ARBA" id="ARBA00022840"/>
    </source>
</evidence>
<keyword evidence="6" id="KW-0547">Nucleotide-binding</keyword>
<evidence type="ECO:0000256" key="2">
    <source>
        <dbReference type="ARBA" id="ARBA00022448"/>
    </source>
</evidence>
<dbReference type="CDD" id="cd07346">
    <property type="entry name" value="ABC_6TM_exporters"/>
    <property type="match status" value="1"/>
</dbReference>
<dbReference type="SUPFAM" id="SSF90123">
    <property type="entry name" value="ABC transporter transmembrane region"/>
    <property type="match status" value="1"/>
</dbReference>
<feature type="compositionally biased region" description="Basic residues" evidence="10">
    <location>
        <begin position="101"/>
        <end position="130"/>
    </location>
</feature>
<dbReference type="Pfam" id="PF00664">
    <property type="entry name" value="ABC_membrane"/>
    <property type="match status" value="1"/>
</dbReference>
<dbReference type="FunFam" id="3.40.50.300:FF:001001">
    <property type="entry name" value="Multidrug ABC transporter ATP-binding protein"/>
    <property type="match status" value="1"/>
</dbReference>
<evidence type="ECO:0000259" key="13">
    <source>
        <dbReference type="PROSITE" id="PS50929"/>
    </source>
</evidence>
<keyword evidence="3" id="KW-1003">Cell membrane</keyword>
<feature type="domain" description="ABC transporter" evidence="12">
    <location>
        <begin position="926"/>
        <end position="1154"/>
    </location>
</feature>
<dbReference type="InterPro" id="IPR011527">
    <property type="entry name" value="ABC1_TM_dom"/>
</dbReference>
<reference evidence="14 15" key="1">
    <citation type="submission" date="2019-08" db="EMBL/GenBank/DDBJ databases">
        <title>Actinomadura sp. nov. CYP1-5 isolated from mountain soil.</title>
        <authorList>
            <person name="Songsumanus A."/>
            <person name="Kuncharoen N."/>
            <person name="Kudo T."/>
            <person name="Yuki M."/>
            <person name="Igarashi Y."/>
            <person name="Tanasupawat S."/>
        </authorList>
    </citation>
    <scope>NUCLEOTIDE SEQUENCE [LARGE SCALE GENOMIC DNA]</scope>
    <source>
        <strain evidence="14 15">CYP1-5</strain>
    </source>
</reference>
<proteinExistence type="predicted"/>
<dbReference type="GO" id="GO:0140359">
    <property type="term" value="F:ABC-type transporter activity"/>
    <property type="evidence" value="ECO:0007669"/>
    <property type="project" value="InterPro"/>
</dbReference>
<evidence type="ECO:0000313" key="14">
    <source>
        <dbReference type="EMBL" id="TYK49746.1"/>
    </source>
</evidence>
<feature type="compositionally biased region" description="Basic and acidic residues" evidence="10">
    <location>
        <begin position="144"/>
        <end position="157"/>
    </location>
</feature>
<keyword evidence="5 11" id="KW-0812">Transmembrane</keyword>
<organism evidence="14 15">
    <name type="scientific">Actinomadura decatromicini</name>
    <dbReference type="NCBI Taxonomy" id="2604572"/>
    <lineage>
        <taxon>Bacteria</taxon>
        <taxon>Bacillati</taxon>
        <taxon>Actinomycetota</taxon>
        <taxon>Actinomycetes</taxon>
        <taxon>Streptosporangiales</taxon>
        <taxon>Thermomonosporaceae</taxon>
        <taxon>Actinomadura</taxon>
    </lineage>
</organism>
<dbReference type="SMART" id="SM00382">
    <property type="entry name" value="AAA"/>
    <property type="match status" value="1"/>
</dbReference>
<dbReference type="InterPro" id="IPR003593">
    <property type="entry name" value="AAA+_ATPase"/>
</dbReference>
<dbReference type="Pfam" id="PF00005">
    <property type="entry name" value="ABC_tran"/>
    <property type="match status" value="1"/>
</dbReference>
<feature type="compositionally biased region" description="Low complexity" evidence="10">
    <location>
        <begin position="887"/>
        <end position="897"/>
    </location>
</feature>
<feature type="compositionally biased region" description="Basic and acidic residues" evidence="10">
    <location>
        <begin position="88"/>
        <end position="100"/>
    </location>
</feature>
<name>A0A5D3FP98_9ACTN</name>
<protein>
    <submittedName>
        <fullName evidence="14">ABC transporter ATP-binding protein</fullName>
    </submittedName>
</protein>
<feature type="compositionally biased region" description="Basic residues" evidence="10">
    <location>
        <begin position="243"/>
        <end position="260"/>
    </location>
</feature>
<keyword evidence="9 11" id="KW-0472">Membrane</keyword>
<dbReference type="InterPro" id="IPR027417">
    <property type="entry name" value="P-loop_NTPase"/>
</dbReference>
<evidence type="ECO:0000256" key="5">
    <source>
        <dbReference type="ARBA" id="ARBA00022692"/>
    </source>
</evidence>
<evidence type="ECO:0000256" key="10">
    <source>
        <dbReference type="SAM" id="MobiDB-lite"/>
    </source>
</evidence>
<dbReference type="PROSITE" id="PS50893">
    <property type="entry name" value="ABC_TRANSPORTER_2"/>
    <property type="match status" value="1"/>
</dbReference>
<feature type="transmembrane region" description="Helical" evidence="11">
    <location>
        <begin position="804"/>
        <end position="829"/>
    </location>
</feature>
<feature type="compositionally biased region" description="Basic residues" evidence="10">
    <location>
        <begin position="344"/>
        <end position="369"/>
    </location>
</feature>
<evidence type="ECO:0000313" key="15">
    <source>
        <dbReference type="Proteomes" id="UP000323505"/>
    </source>
</evidence>
<feature type="compositionally biased region" description="Basic residues" evidence="10">
    <location>
        <begin position="462"/>
        <end position="472"/>
    </location>
</feature>
<comment type="subcellular location">
    <subcellularLocation>
        <location evidence="1">Cell membrane</location>
        <topology evidence="1">Multi-pass membrane protein</topology>
    </subcellularLocation>
</comment>
<dbReference type="InterPro" id="IPR039421">
    <property type="entry name" value="Type_1_exporter"/>
</dbReference>
<keyword evidence="4" id="KW-0997">Cell inner membrane</keyword>
<dbReference type="EMBL" id="VSRQ01000003">
    <property type="protein sequence ID" value="TYK49746.1"/>
    <property type="molecule type" value="Genomic_DNA"/>
</dbReference>
<feature type="domain" description="ABC transmembrane type-1" evidence="13">
    <location>
        <begin position="584"/>
        <end position="864"/>
    </location>
</feature>
<feature type="compositionally biased region" description="Basic residues" evidence="10">
    <location>
        <begin position="25"/>
        <end position="41"/>
    </location>
</feature>
<feature type="compositionally biased region" description="Basic residues" evidence="10">
    <location>
        <begin position="493"/>
        <end position="507"/>
    </location>
</feature>
<feature type="compositionally biased region" description="Basic and acidic residues" evidence="10">
    <location>
        <begin position="268"/>
        <end position="286"/>
    </location>
</feature>
<dbReference type="AlphaFoldDB" id="A0A5D3FP98"/>
<feature type="transmembrane region" description="Helical" evidence="11">
    <location>
        <begin position="722"/>
        <end position="740"/>
    </location>
</feature>
<accession>A0A5D3FP98</accession>
<feature type="region of interest" description="Disordered" evidence="10">
    <location>
        <begin position="1"/>
        <end position="557"/>
    </location>
</feature>
<keyword evidence="2" id="KW-0813">Transport</keyword>
<feature type="compositionally biased region" description="Low complexity" evidence="10">
    <location>
        <begin position="381"/>
        <end position="393"/>
    </location>
</feature>
<feature type="compositionally biased region" description="Low complexity" evidence="10">
    <location>
        <begin position="158"/>
        <end position="174"/>
    </location>
</feature>
<dbReference type="InterPro" id="IPR003439">
    <property type="entry name" value="ABC_transporter-like_ATP-bd"/>
</dbReference>
<feature type="compositionally biased region" description="Basic and acidic residues" evidence="10">
    <location>
        <begin position="913"/>
        <end position="924"/>
    </location>
</feature>
<dbReference type="Gene3D" id="1.20.1560.10">
    <property type="entry name" value="ABC transporter type 1, transmembrane domain"/>
    <property type="match status" value="1"/>
</dbReference>
<feature type="compositionally biased region" description="Low complexity" evidence="10">
    <location>
        <begin position="202"/>
        <end position="214"/>
    </location>
</feature>
<dbReference type="GO" id="GO:0034040">
    <property type="term" value="F:ATPase-coupled lipid transmembrane transporter activity"/>
    <property type="evidence" value="ECO:0007669"/>
    <property type="project" value="TreeGrafter"/>
</dbReference>
<evidence type="ECO:0000256" key="4">
    <source>
        <dbReference type="ARBA" id="ARBA00022519"/>
    </source>
</evidence>
<dbReference type="Gene3D" id="3.40.50.300">
    <property type="entry name" value="P-loop containing nucleotide triphosphate hydrolases"/>
    <property type="match status" value="1"/>
</dbReference>
<feature type="compositionally biased region" description="Basic and acidic residues" evidence="10">
    <location>
        <begin position="524"/>
        <end position="536"/>
    </location>
</feature>
<feature type="compositionally biased region" description="Basic residues" evidence="10">
    <location>
        <begin position="180"/>
        <end position="201"/>
    </location>
</feature>
<sequence length="1158" mass="124381">MAQLRRRRGARRGVDAQPGTDARRARPRHRRRRRGAGRARPPRVGGRAARPRRRAGGERGVPAPARRLQLPGRRVPDDPGRHPAGHPARRDAAEAAERGRGGQHRAVRRRARRRRPRHRVARDGRRRRDHRGGGHPAVGVAAARPDRAGRRPADPGDRGAAAAPVPGPRAGAPRAGRRADHARHRRGRGPAGAARHRRRGAVLRPVPGGVAAGARGRGRGGAGRDADERRRGPAARPADRARHLGRRPVRRARRDRRRRAGLVLRVRGVPDRPAEDARRGRREDHQGPGGGGPGDDAAVPRPRAAGRRDRPAGGGRGAGRHRVRAGRAAGPGHRGRGGRPPGRAGRRRPARPVRARRGRLRRRPAARGRGRPEARPGRGQRGPAVLRAAARVPRAGRRRGGAAGGRPRRVRRGRRRLRRAGRARRRGGARVLRRTAAAPPPGAGAHRRPGRPGPGGADQRGGRAHRGAHRREARPGARGAHHRRLHDEPARPGPRRPRRVPPRRQGRRGGDAPRPPGGRTPLRGHGDPRRDHHEPEDEHPEDEHPEDEHGEGGDVSAETLPVASPAQVRAYARRLVVRHPRHLAAVLALHALAAVTGLVTPRLLGALVEDVRDGRAAIDTTGLAIAAFVIVQGVLTRYAYLESARLGERVLAELREEFVDRVLALPLSRVERAGTGDLVTRASRDVDTLSTSVRYAMPETMVALVVSGFTVGALMLNGPLVALPALVGVPLLWAVMRWYLPRAHGGYLRENASWSQIADGLTETVQGARTVEALGLADRRHARGDADIANSYKVERYTLRLRTVLFPVAEMSFVLPVVATLVVGGYLYIHDMATLAQVTAATLYAQQLIEPVDTVLSWLDELQLGGASLARLLGVGEVPPDRLPERSSSGVEGAGLAAAGGRGGSSPHKRHDRAADGGRKASGERLTARDVRYAYRPGQDVLHGVDLDLRPGERLAMVGPSGAGKSTLGRLLAGVDGPRSGAVTVGGVPLVELPLDDLRGHVALVTQEHHVFRGTLRENLVMARPGASDAEVERVLAAVDWDGPGLDAAVGSGGETLSPAQAQQLALARLVLADPHTLVLDEATSLLDPRAARRLERSLAAVLDGRTVVAIAHRLHTAHDADRVAVVEDGRITELGAHDELIAADGSYAALWRSWHGA</sequence>
<evidence type="ECO:0000256" key="9">
    <source>
        <dbReference type="ARBA" id="ARBA00023136"/>
    </source>
</evidence>
<evidence type="ECO:0000256" key="11">
    <source>
        <dbReference type="SAM" id="Phobius"/>
    </source>
</evidence>
<dbReference type="Proteomes" id="UP000323505">
    <property type="component" value="Unassembled WGS sequence"/>
</dbReference>
<dbReference type="InterPro" id="IPR036640">
    <property type="entry name" value="ABC1_TM_sf"/>
</dbReference>
<evidence type="ECO:0000256" key="8">
    <source>
        <dbReference type="ARBA" id="ARBA00022989"/>
    </source>
</evidence>
<keyword evidence="15" id="KW-1185">Reference proteome</keyword>
<gene>
    <name evidence="14" type="ORF">FXF68_15695</name>
</gene>
<comment type="caution">
    <text evidence="14">The sequence shown here is derived from an EMBL/GenBank/DDBJ whole genome shotgun (WGS) entry which is preliminary data.</text>
</comment>
<dbReference type="GO" id="GO:0005886">
    <property type="term" value="C:plasma membrane"/>
    <property type="evidence" value="ECO:0007669"/>
    <property type="project" value="UniProtKB-SubCell"/>
</dbReference>
<dbReference type="GO" id="GO:0016887">
    <property type="term" value="F:ATP hydrolysis activity"/>
    <property type="evidence" value="ECO:0007669"/>
    <property type="project" value="InterPro"/>
</dbReference>
<feature type="compositionally biased region" description="Basic residues" evidence="10">
    <location>
        <begin position="394"/>
        <end position="433"/>
    </location>
</feature>
<dbReference type="SUPFAM" id="SSF52540">
    <property type="entry name" value="P-loop containing nucleoside triphosphate hydrolases"/>
    <property type="match status" value="1"/>
</dbReference>